<accession>A0ABD2AF22</accession>
<protein>
    <submittedName>
        <fullName evidence="2">Uncharacterized protein</fullName>
    </submittedName>
</protein>
<keyword evidence="3" id="KW-1185">Reference proteome</keyword>
<dbReference type="Proteomes" id="UP001607302">
    <property type="component" value="Unassembled WGS sequence"/>
</dbReference>
<dbReference type="EMBL" id="JAUDFV010000151">
    <property type="protein sequence ID" value="KAL2719214.1"/>
    <property type="molecule type" value="Genomic_DNA"/>
</dbReference>
<proteinExistence type="predicted"/>
<name>A0ABD2AF22_VESSQ</name>
<organism evidence="2 3">
    <name type="scientific">Vespula squamosa</name>
    <name type="common">Southern yellow jacket</name>
    <name type="synonym">Wasp</name>
    <dbReference type="NCBI Taxonomy" id="30214"/>
    <lineage>
        <taxon>Eukaryota</taxon>
        <taxon>Metazoa</taxon>
        <taxon>Ecdysozoa</taxon>
        <taxon>Arthropoda</taxon>
        <taxon>Hexapoda</taxon>
        <taxon>Insecta</taxon>
        <taxon>Pterygota</taxon>
        <taxon>Neoptera</taxon>
        <taxon>Endopterygota</taxon>
        <taxon>Hymenoptera</taxon>
        <taxon>Apocrita</taxon>
        <taxon>Aculeata</taxon>
        <taxon>Vespoidea</taxon>
        <taxon>Vespidae</taxon>
        <taxon>Vespinae</taxon>
        <taxon>Vespula</taxon>
    </lineage>
</organism>
<evidence type="ECO:0000313" key="2">
    <source>
        <dbReference type="EMBL" id="KAL2719214.1"/>
    </source>
</evidence>
<feature type="region of interest" description="Disordered" evidence="1">
    <location>
        <begin position="27"/>
        <end position="63"/>
    </location>
</feature>
<evidence type="ECO:0000256" key="1">
    <source>
        <dbReference type="SAM" id="MobiDB-lite"/>
    </source>
</evidence>
<gene>
    <name evidence="2" type="ORF">V1478_011633</name>
</gene>
<reference evidence="2 3" key="1">
    <citation type="journal article" date="2024" name="Ann. Entomol. Soc. Am.">
        <title>Genomic analyses of the southern and eastern yellowjacket wasps (Hymenoptera: Vespidae) reveal evolutionary signatures of social life.</title>
        <authorList>
            <person name="Catto M.A."/>
            <person name="Caine P.B."/>
            <person name="Orr S.E."/>
            <person name="Hunt B.G."/>
            <person name="Goodisman M.A.D."/>
        </authorList>
    </citation>
    <scope>NUCLEOTIDE SEQUENCE [LARGE SCALE GENOMIC DNA]</scope>
    <source>
        <strain evidence="2">233</strain>
        <tissue evidence="2">Head and thorax</tissue>
    </source>
</reference>
<evidence type="ECO:0000313" key="3">
    <source>
        <dbReference type="Proteomes" id="UP001607302"/>
    </source>
</evidence>
<feature type="compositionally biased region" description="Basic and acidic residues" evidence="1">
    <location>
        <begin position="44"/>
        <end position="63"/>
    </location>
</feature>
<sequence>MIFQKKRTNKGESCDISDMCKIEGYQEERRRDGSNGLVGKRQLYKIDKNRHSRADVKGTESST</sequence>
<dbReference type="AlphaFoldDB" id="A0ABD2AF22"/>
<feature type="non-terminal residue" evidence="2">
    <location>
        <position position="63"/>
    </location>
</feature>
<comment type="caution">
    <text evidence="2">The sequence shown here is derived from an EMBL/GenBank/DDBJ whole genome shotgun (WGS) entry which is preliminary data.</text>
</comment>